<name>A0A0H2M6Y8_VARPD</name>
<dbReference type="PANTHER" id="PTHR43877">
    <property type="entry name" value="AMINOALKYLPHOSPHONATE N-ACETYLTRANSFERASE-RELATED-RELATED"/>
    <property type="match status" value="1"/>
</dbReference>
<organism evidence="4 5">
    <name type="scientific">Variovorax paradoxus</name>
    <dbReference type="NCBI Taxonomy" id="34073"/>
    <lineage>
        <taxon>Bacteria</taxon>
        <taxon>Pseudomonadati</taxon>
        <taxon>Pseudomonadota</taxon>
        <taxon>Betaproteobacteria</taxon>
        <taxon>Burkholderiales</taxon>
        <taxon>Comamonadaceae</taxon>
        <taxon>Variovorax</taxon>
    </lineage>
</organism>
<evidence type="ECO:0000259" key="3">
    <source>
        <dbReference type="PROSITE" id="PS51186"/>
    </source>
</evidence>
<evidence type="ECO:0000313" key="5">
    <source>
        <dbReference type="Proteomes" id="UP000035170"/>
    </source>
</evidence>
<keyword evidence="2" id="KW-0012">Acyltransferase</keyword>
<comment type="caution">
    <text evidence="4">The sequence shown here is derived from an EMBL/GenBank/DDBJ whole genome shotgun (WGS) entry which is preliminary data.</text>
</comment>
<dbReference type="CDD" id="cd04301">
    <property type="entry name" value="NAT_SF"/>
    <property type="match status" value="2"/>
</dbReference>
<dbReference type="Pfam" id="PF00583">
    <property type="entry name" value="Acetyltransf_1"/>
    <property type="match status" value="2"/>
</dbReference>
<keyword evidence="5" id="KW-1185">Reference proteome</keyword>
<dbReference type="PATRIC" id="fig|34073.19.peg.2534"/>
<reference evidence="4 5" key="1">
    <citation type="submission" date="2015-03" db="EMBL/GenBank/DDBJ databases">
        <title>Genome sequence of Variovorax paradoxus TBEA6.</title>
        <authorList>
            <person name="Poehlein A."/>
            <person name="Schuldes J."/>
            <person name="Wuebbeler J.H."/>
            <person name="Hiessl S."/>
            <person name="Steinbuechel A."/>
            <person name="Daniel R."/>
        </authorList>
    </citation>
    <scope>NUCLEOTIDE SEQUENCE [LARGE SCALE GENOMIC DNA]</scope>
    <source>
        <strain evidence="4 5">TBEA6</strain>
    </source>
</reference>
<evidence type="ECO:0000256" key="1">
    <source>
        <dbReference type="ARBA" id="ARBA00022679"/>
    </source>
</evidence>
<protein>
    <submittedName>
        <fullName evidence="4">Acetyltransferase (GNAT) family protein</fullName>
    </submittedName>
</protein>
<dbReference type="Proteomes" id="UP000035170">
    <property type="component" value="Unassembled WGS sequence"/>
</dbReference>
<dbReference type="PROSITE" id="PS51186">
    <property type="entry name" value="GNAT"/>
    <property type="match status" value="1"/>
</dbReference>
<dbReference type="AlphaFoldDB" id="A0A0H2M6Y8"/>
<evidence type="ECO:0000313" key="4">
    <source>
        <dbReference type="EMBL" id="KLN56527.1"/>
    </source>
</evidence>
<sequence length="364" mass="40972">MLETRAAHSRPFSISVFDPHEASAESWEKFHRYWQLRTEEDHPGERRTPNADTERALREHLPLQAFHRVLAGCDGEFIGSLTLSFRREGSPDHAAFAPYLDAWGGVLRPHRRRGVASALLHALLGVMEERGKTTASIKAHLPEGHAFLSAIGAIEKHRAVENRAAFDTLPWDELARWQARAFASGGGLRAEIHAGRVPFDRLASLIAPFSALINDAPTNALDMPRMRYELENYRTWYADMSQRGGEHFLVLLLDGDEVAAMCDASWDQRFPDRMYQQLTAVAPRWRGKGLAKGVKAAMLALVRERHPEVAIVITSNAEVNAPMLSINHRLGFAPHRHDAVYQIGPESLRAFLSTRPLDPMERYQ</sequence>
<dbReference type="SUPFAM" id="SSF55729">
    <property type="entry name" value="Acyl-CoA N-acyltransferases (Nat)"/>
    <property type="match status" value="2"/>
</dbReference>
<accession>A0A0H2M6Y8</accession>
<dbReference type="Gene3D" id="3.40.630.30">
    <property type="match status" value="1"/>
</dbReference>
<dbReference type="RefSeq" id="WP_047784750.1">
    <property type="nucleotide sequence ID" value="NZ_JZWI01000011.1"/>
</dbReference>
<proteinExistence type="predicted"/>
<dbReference type="InterPro" id="IPR016181">
    <property type="entry name" value="Acyl_CoA_acyltransferase"/>
</dbReference>
<dbReference type="GO" id="GO:0016747">
    <property type="term" value="F:acyltransferase activity, transferring groups other than amino-acyl groups"/>
    <property type="evidence" value="ECO:0007669"/>
    <property type="project" value="InterPro"/>
</dbReference>
<dbReference type="PANTHER" id="PTHR43877:SF2">
    <property type="entry name" value="AMINOALKYLPHOSPHONATE N-ACETYLTRANSFERASE-RELATED"/>
    <property type="match status" value="1"/>
</dbReference>
<feature type="domain" description="N-acetyltransferase" evidence="3">
    <location>
        <begin position="197"/>
        <end position="358"/>
    </location>
</feature>
<keyword evidence="1 4" id="KW-0808">Transferase</keyword>
<dbReference type="InterPro" id="IPR000182">
    <property type="entry name" value="GNAT_dom"/>
</dbReference>
<dbReference type="EMBL" id="JZWI01000011">
    <property type="protein sequence ID" value="KLN56527.1"/>
    <property type="molecule type" value="Genomic_DNA"/>
</dbReference>
<gene>
    <name evidence="4" type="ORF">VPARA_24690</name>
</gene>
<dbReference type="InterPro" id="IPR050832">
    <property type="entry name" value="Bact_Acetyltransf"/>
</dbReference>
<evidence type="ECO:0000256" key="2">
    <source>
        <dbReference type="ARBA" id="ARBA00023315"/>
    </source>
</evidence>